<dbReference type="Proteomes" id="UP000001075">
    <property type="component" value="Unassembled WGS sequence"/>
</dbReference>
<organism evidence="1 2">
    <name type="scientific">Cricetulus griseus</name>
    <name type="common">Chinese hamster</name>
    <name type="synonym">Cricetulus barabensis griseus</name>
    <dbReference type="NCBI Taxonomy" id="10029"/>
    <lineage>
        <taxon>Eukaryota</taxon>
        <taxon>Metazoa</taxon>
        <taxon>Chordata</taxon>
        <taxon>Craniata</taxon>
        <taxon>Vertebrata</taxon>
        <taxon>Euteleostomi</taxon>
        <taxon>Mammalia</taxon>
        <taxon>Eutheria</taxon>
        <taxon>Euarchontoglires</taxon>
        <taxon>Glires</taxon>
        <taxon>Rodentia</taxon>
        <taxon>Myomorpha</taxon>
        <taxon>Muroidea</taxon>
        <taxon>Cricetidae</taxon>
        <taxon>Cricetinae</taxon>
        <taxon>Cricetulus</taxon>
    </lineage>
</organism>
<protein>
    <submittedName>
        <fullName evidence="1">Uncharacterized protein</fullName>
    </submittedName>
</protein>
<name>G3I0M5_CRIGR</name>
<accession>G3I0M5</accession>
<sequence>MGALSSQPAFILLWDCPGFQQLTGPRRLKEMQLRKRLTGPGDEENSLAHLLVHSVLSTAITATPLLPSRDIPTQSPQTASHSPGFFQVPTIQTQAAIQALSPYN</sequence>
<evidence type="ECO:0000313" key="1">
    <source>
        <dbReference type="EMBL" id="EGW10455.1"/>
    </source>
</evidence>
<evidence type="ECO:0000313" key="2">
    <source>
        <dbReference type="Proteomes" id="UP000001075"/>
    </source>
</evidence>
<dbReference type="EMBL" id="JH001022">
    <property type="protein sequence ID" value="EGW10455.1"/>
    <property type="molecule type" value="Genomic_DNA"/>
</dbReference>
<dbReference type="AlphaFoldDB" id="G3I0M5"/>
<gene>
    <name evidence="1" type="ORF">I79_016913</name>
</gene>
<proteinExistence type="predicted"/>
<reference evidence="2" key="1">
    <citation type="journal article" date="2011" name="Nat. Biotechnol.">
        <title>The genomic sequence of the Chinese hamster ovary (CHO)-K1 cell line.</title>
        <authorList>
            <person name="Xu X."/>
            <person name="Nagarajan H."/>
            <person name="Lewis N.E."/>
            <person name="Pan S."/>
            <person name="Cai Z."/>
            <person name="Liu X."/>
            <person name="Chen W."/>
            <person name="Xie M."/>
            <person name="Wang W."/>
            <person name="Hammond S."/>
            <person name="Andersen M.R."/>
            <person name="Neff N."/>
            <person name="Passarelli B."/>
            <person name="Koh W."/>
            <person name="Fan H.C."/>
            <person name="Wang J."/>
            <person name="Gui Y."/>
            <person name="Lee K.H."/>
            <person name="Betenbaugh M.J."/>
            <person name="Quake S.R."/>
            <person name="Famili I."/>
            <person name="Palsson B.O."/>
            <person name="Wang J."/>
        </authorList>
    </citation>
    <scope>NUCLEOTIDE SEQUENCE [LARGE SCALE GENOMIC DNA]</scope>
    <source>
        <strain evidence="2">CHO K1 cell line</strain>
    </source>
</reference>
<dbReference type="InParanoid" id="G3I0M5"/>